<comment type="caution">
    <text evidence="1">Lacks conserved residue(s) required for the propagation of feature annotation.</text>
</comment>
<evidence type="ECO:0000256" key="2">
    <source>
        <dbReference type="SAM" id="MobiDB-lite"/>
    </source>
</evidence>
<feature type="region of interest" description="Disordered" evidence="2">
    <location>
        <begin position="877"/>
        <end position="901"/>
    </location>
</feature>
<dbReference type="PANTHER" id="PTHR15036">
    <property type="entry name" value="PIKACHURIN-LIKE PROTEIN"/>
    <property type="match status" value="1"/>
</dbReference>
<name>A0A7R8CUD4_LEPSM</name>
<feature type="domain" description="Laminin G" evidence="4">
    <location>
        <begin position="419"/>
        <end position="584"/>
    </location>
</feature>
<accession>A0A7R8CUD4</accession>
<feature type="transmembrane region" description="Helical" evidence="3">
    <location>
        <begin position="824"/>
        <end position="844"/>
    </location>
</feature>
<evidence type="ECO:0000259" key="5">
    <source>
        <dbReference type="PROSITE" id="PS50026"/>
    </source>
</evidence>
<gene>
    <name evidence="6" type="ORF">LSAA_7138</name>
</gene>
<dbReference type="PROSITE" id="PS50025">
    <property type="entry name" value="LAM_G_DOMAIN"/>
    <property type="match status" value="4"/>
</dbReference>
<proteinExistence type="predicted"/>
<organism evidence="6 7">
    <name type="scientific">Lepeophtheirus salmonis</name>
    <name type="common">Salmon louse</name>
    <name type="synonym">Caligus salmonis</name>
    <dbReference type="NCBI Taxonomy" id="72036"/>
    <lineage>
        <taxon>Eukaryota</taxon>
        <taxon>Metazoa</taxon>
        <taxon>Ecdysozoa</taxon>
        <taxon>Arthropoda</taxon>
        <taxon>Crustacea</taxon>
        <taxon>Multicrustacea</taxon>
        <taxon>Hexanauplia</taxon>
        <taxon>Copepoda</taxon>
        <taxon>Siphonostomatoida</taxon>
        <taxon>Caligidae</taxon>
        <taxon>Lepeophtheirus</taxon>
    </lineage>
</organism>
<dbReference type="OrthoDB" id="26719at2759"/>
<dbReference type="PROSITE" id="PS50026">
    <property type="entry name" value="EGF_3"/>
    <property type="match status" value="1"/>
</dbReference>
<keyword evidence="3" id="KW-0812">Transmembrane</keyword>
<dbReference type="InterPro" id="IPR001791">
    <property type="entry name" value="Laminin_G"/>
</dbReference>
<dbReference type="PANTHER" id="PTHR15036:SF91">
    <property type="entry name" value="NEUREXIN-4"/>
    <property type="match status" value="1"/>
</dbReference>
<feature type="domain" description="EGF-like" evidence="5">
    <location>
        <begin position="585"/>
        <end position="621"/>
    </location>
</feature>
<dbReference type="AlphaFoldDB" id="A0A7R8CUD4"/>
<keyword evidence="1" id="KW-0245">EGF-like domain</keyword>
<dbReference type="CDD" id="cd00054">
    <property type="entry name" value="EGF_CA"/>
    <property type="match status" value="1"/>
</dbReference>
<dbReference type="Pfam" id="PF02210">
    <property type="entry name" value="Laminin_G_2"/>
    <property type="match status" value="4"/>
</dbReference>
<keyword evidence="3" id="KW-1133">Transmembrane helix</keyword>
<evidence type="ECO:0000313" key="6">
    <source>
        <dbReference type="EMBL" id="CAF2883770.1"/>
    </source>
</evidence>
<dbReference type="Gene3D" id="2.60.120.200">
    <property type="match status" value="4"/>
</dbReference>
<dbReference type="Proteomes" id="UP000675881">
    <property type="component" value="Chromosome 3"/>
</dbReference>
<evidence type="ECO:0000259" key="4">
    <source>
        <dbReference type="PROSITE" id="PS50025"/>
    </source>
</evidence>
<dbReference type="EMBL" id="HG994582">
    <property type="protein sequence ID" value="CAF2883770.1"/>
    <property type="molecule type" value="Genomic_DNA"/>
</dbReference>
<dbReference type="SUPFAM" id="SSF49899">
    <property type="entry name" value="Concanavalin A-like lectins/glucanases"/>
    <property type="match status" value="4"/>
</dbReference>
<dbReference type="InterPro" id="IPR000742">
    <property type="entry name" value="EGF"/>
</dbReference>
<dbReference type="Pfam" id="PF00008">
    <property type="entry name" value="EGF"/>
    <property type="match status" value="1"/>
</dbReference>
<evidence type="ECO:0000313" key="7">
    <source>
        <dbReference type="Proteomes" id="UP000675881"/>
    </source>
</evidence>
<evidence type="ECO:0000256" key="3">
    <source>
        <dbReference type="SAM" id="Phobius"/>
    </source>
</evidence>
<evidence type="ECO:0000256" key="1">
    <source>
        <dbReference type="PROSITE-ProRule" id="PRU00076"/>
    </source>
</evidence>
<feature type="domain" description="Laminin G" evidence="4">
    <location>
        <begin position="1"/>
        <end position="120"/>
    </location>
</feature>
<sequence length="901" mass="102081">MRLGKDIEETSMSLGSLLDNNVFHEVMVSRDRRDVILSVDRVKIRDRLNGDYMKLNLDRQIYIGGVPHVEEGLVVFENFTGCIENMYLNHSNVIAGFKEGYIYDREYYRYEDIGGVTKGCPKNYYTIPVTFKNAKSSVRLTGSEGFVKLFLEDARVKVVIVSENMPEVEIDNFDQTFNDGNWHSVELALAKDKAVLSIDQNPMTTVRLLSISTGSYYIFGGGIYGEAGFIGCMKQITIDGNYRLPSAWKPEEYSSLEDIVLESCRVVDRCTPNPYTGYTGAVCHISLNFKSCVDYKNDHPESRYADTIIDIDSSGPLPPFEVRYWPMIARDHGYWMHQLETLTKFDPFGWWVSRQNKKMDYWAGSLPGSRKCECGLSGTCFSPEKWCNCDSGHDDWEQDAGDITQKEYLPVRALHFGDTGTPLDRKEGRYSLGPLECEGDELFDNIITFRKDDAVIALPTFEMGLSGDIFFHTGETGDYIKISLISGNHVQFEYEAGKGQQGVTVETSYRLDDDKWHSVLIERNRKEAMVVVDGARKGQAKEPSGPVHGFVGCMRALILNGVSVDLIGEATRNPWGLYGIGIGCTGKCNSEPCLNGGECVEGYDHFTCDCRWTPFKGPICADEIGVNMRSDYMIKYDFKGNYKSTIAEKIHVGKEYLTLMVSNSGHIRLVFDFGFERQEIVYTEQNFLTGQYHDVRIERFDQGRQIKLTVDIYMPKIVSFEDSLKSSADAQFNNIRYLYIGRNESMREGFVGCISRVEFDEIIPLKLLFQEDPLSNIQSFPEAINEDFCGIEPVTLRPEEDETRKPPEIDEDKIQHLYQTFDSAILGAVLTLIFLGLVIFAVLLGKYVNRYKGAYLTREDEGAHDAFDADTAVLQGRTGHQVEKKKNGSSKRNFRSLSKEL</sequence>
<dbReference type="CDD" id="cd00110">
    <property type="entry name" value="LamG"/>
    <property type="match status" value="4"/>
</dbReference>
<keyword evidence="7" id="KW-1185">Reference proteome</keyword>
<dbReference type="SMART" id="SM00282">
    <property type="entry name" value="LamG"/>
    <property type="match status" value="3"/>
</dbReference>
<feature type="domain" description="Laminin G" evidence="4">
    <location>
        <begin position="114"/>
        <end position="264"/>
    </location>
</feature>
<feature type="domain" description="Laminin G" evidence="4">
    <location>
        <begin position="602"/>
        <end position="789"/>
    </location>
</feature>
<protein>
    <submittedName>
        <fullName evidence="6">Neurexin-4</fullName>
    </submittedName>
</protein>
<reference evidence="6" key="1">
    <citation type="submission" date="2021-02" db="EMBL/GenBank/DDBJ databases">
        <authorList>
            <person name="Bekaert M."/>
        </authorList>
    </citation>
    <scope>NUCLEOTIDE SEQUENCE</scope>
    <source>
        <strain evidence="6">IoA-00</strain>
    </source>
</reference>
<keyword evidence="3" id="KW-0472">Membrane</keyword>
<dbReference type="Gene3D" id="2.10.25.10">
    <property type="entry name" value="Laminin"/>
    <property type="match status" value="1"/>
</dbReference>
<dbReference type="InterPro" id="IPR050372">
    <property type="entry name" value="Neurexin-related_CASP"/>
</dbReference>
<dbReference type="InterPro" id="IPR013320">
    <property type="entry name" value="ConA-like_dom_sf"/>
</dbReference>